<dbReference type="InterPro" id="IPR008972">
    <property type="entry name" value="Cupredoxin"/>
</dbReference>
<evidence type="ECO:0000256" key="5">
    <source>
        <dbReference type="ARBA" id="ARBA00023157"/>
    </source>
</evidence>
<dbReference type="SUPFAM" id="SSF49503">
    <property type="entry name" value="Cupredoxins"/>
    <property type="match status" value="3"/>
</dbReference>
<dbReference type="InterPro" id="IPR011706">
    <property type="entry name" value="Cu-oxidase_C"/>
</dbReference>
<dbReference type="InterPro" id="IPR011707">
    <property type="entry name" value="Cu-oxidase-like_N"/>
</dbReference>
<feature type="domain" description="Plastocyanin-like" evidence="10">
    <location>
        <begin position="29"/>
        <end position="149"/>
    </location>
</feature>
<dbReference type="CDD" id="cd13903">
    <property type="entry name" value="CuRO_3_Tv-LCC_like"/>
    <property type="match status" value="1"/>
</dbReference>
<proteinExistence type="evidence at transcript level"/>
<protein>
    <submittedName>
        <fullName evidence="11">Laccase B</fullName>
        <ecNumber evidence="11">1.10.3.2</ecNumber>
    </submittedName>
</protein>
<keyword evidence="3 11" id="KW-0560">Oxidoreductase</keyword>
<evidence type="ECO:0000259" key="8">
    <source>
        <dbReference type="Pfam" id="PF00394"/>
    </source>
</evidence>
<dbReference type="AlphaFoldDB" id="A0A2S0X9L1"/>
<comment type="similarity">
    <text evidence="1">Belongs to the multicopper oxidase family.</text>
</comment>
<dbReference type="GO" id="GO:0052716">
    <property type="term" value="F:hydroquinone:oxygen oxidoreductase activity"/>
    <property type="evidence" value="ECO:0007669"/>
    <property type="project" value="UniProtKB-EC"/>
</dbReference>
<feature type="signal peptide" evidence="7">
    <location>
        <begin position="1"/>
        <end position="20"/>
    </location>
</feature>
<dbReference type="EC" id="1.10.3.2" evidence="11"/>
<name>A0A2S0X9L1_9AGAM</name>
<keyword evidence="2" id="KW-0479">Metal-binding</keyword>
<reference evidence="11" key="1">
    <citation type="journal article" date="2016" name="J. Basic Microbiol.">
        <title>Laccase multigene families in Agaricomycetes.</title>
        <authorList>
            <person name="Moiseenko K.V."/>
            <person name="Maloshenok L.G."/>
            <person name="Vasina D.V."/>
            <person name="Bruskin S.A."/>
            <person name="Tyazhelova T.V."/>
            <person name="Koroleva O.V."/>
        </authorList>
    </citation>
    <scope>NUCLEOTIDE SEQUENCE</scope>
    <source>
        <strain evidence="11">LE-BIN_2142</strain>
    </source>
</reference>
<dbReference type="InterPro" id="IPR045087">
    <property type="entry name" value="Cu-oxidase_fam"/>
</dbReference>
<keyword evidence="4" id="KW-0186">Copper</keyword>
<dbReference type="GO" id="GO:0005507">
    <property type="term" value="F:copper ion binding"/>
    <property type="evidence" value="ECO:0007669"/>
    <property type="project" value="InterPro"/>
</dbReference>
<evidence type="ECO:0000256" key="2">
    <source>
        <dbReference type="ARBA" id="ARBA00022723"/>
    </source>
</evidence>
<evidence type="ECO:0000256" key="6">
    <source>
        <dbReference type="ARBA" id="ARBA00023180"/>
    </source>
</evidence>
<dbReference type="PANTHER" id="PTHR11709">
    <property type="entry name" value="MULTI-COPPER OXIDASE"/>
    <property type="match status" value="1"/>
</dbReference>
<evidence type="ECO:0000256" key="7">
    <source>
        <dbReference type="SAM" id="SignalP"/>
    </source>
</evidence>
<dbReference type="SMR" id="A0A2S0X9L1"/>
<evidence type="ECO:0000259" key="9">
    <source>
        <dbReference type="Pfam" id="PF07731"/>
    </source>
</evidence>
<organism evidence="11">
    <name type="scientific">Peniophora lycii</name>
    <dbReference type="NCBI Taxonomy" id="154539"/>
    <lineage>
        <taxon>Eukaryota</taxon>
        <taxon>Fungi</taxon>
        <taxon>Dikarya</taxon>
        <taxon>Basidiomycota</taxon>
        <taxon>Agaricomycotina</taxon>
        <taxon>Agaricomycetes</taxon>
        <taxon>Russulales</taxon>
        <taxon>Peniophoraceae</taxon>
        <taxon>Peniophora</taxon>
    </lineage>
</organism>
<evidence type="ECO:0000313" key="11">
    <source>
        <dbReference type="EMBL" id="AWC08467.1"/>
    </source>
</evidence>
<feature type="domain" description="Plastocyanin-like" evidence="8">
    <location>
        <begin position="162"/>
        <end position="306"/>
    </location>
</feature>
<feature type="domain" description="Plastocyanin-like" evidence="9">
    <location>
        <begin position="366"/>
        <end position="489"/>
    </location>
</feature>
<dbReference type="InterPro" id="IPR002355">
    <property type="entry name" value="Cu_oxidase_Cu_BS"/>
</dbReference>
<keyword evidence="6" id="KW-0325">Glycoprotein</keyword>
<dbReference type="Gene3D" id="2.60.40.420">
    <property type="entry name" value="Cupredoxins - blue copper proteins"/>
    <property type="match status" value="3"/>
</dbReference>
<sequence length="517" mass="55462">MFLPTHSLPYLALLGVEALAASVSQTLTVGNADISPDGFTRSASLVNGAFPAPLITGNTGDNFQLNVVNNLDDSTLDLVTTVHWHGLSQAGTNEMDGVDMVTQCPIIPGNSFLYNFTVPDQAGTYWYHSHYHNQYCDGVRGALVVYDPSDPQADLYDIDDASTVITLADWYHFAGPQAAAVNTANSTLINGKGRYSDDFGSDLSAELAVITVNSGSRYRMRLISISCDPNFEFSIDGHQLTIIEVEGVNVQPLVVDQIQIYAGQRYSFILSADQDADNYWIRALPNIANATYDNGLNSAILRYNGSDEVEPTTSSSVSLPLVETDLHPLVSMPVPGTAGVGNADINLELDLAFTGTAFTINGDQFISPSVPVLLQILSGNTSATSLLPSGSVYYLDRNQTVEITIPGGAAGSPHPFHLHGHNFWVVRSSGNGTYNYEDPVVRDVVNTGDTGDSVTLRFTTDNPGPWFLHCHIDFHLNLGLAVVMAEAPTDVAANEEGGSPTSAWEALCPAYNDYIGA</sequence>
<feature type="chain" id="PRO_5015559085" evidence="7">
    <location>
        <begin position="21"/>
        <end position="517"/>
    </location>
</feature>
<dbReference type="EMBL" id="MG550091">
    <property type="protein sequence ID" value="AWC08467.1"/>
    <property type="molecule type" value="mRNA"/>
</dbReference>
<dbReference type="InterPro" id="IPR001117">
    <property type="entry name" value="Cu-oxidase_2nd"/>
</dbReference>
<dbReference type="PROSITE" id="PS00080">
    <property type="entry name" value="MULTICOPPER_OXIDASE2"/>
    <property type="match status" value="1"/>
</dbReference>
<dbReference type="Pfam" id="PF07731">
    <property type="entry name" value="Cu-oxidase_2"/>
    <property type="match status" value="1"/>
</dbReference>
<keyword evidence="7" id="KW-0732">Signal</keyword>
<reference evidence="11" key="2">
    <citation type="submission" date="2017-11" db="EMBL/GenBank/DDBJ databases">
        <authorList>
            <person name="Han C.G."/>
        </authorList>
    </citation>
    <scope>NUCLEOTIDE SEQUENCE</scope>
    <source>
        <strain evidence="11">LE-BIN_2142</strain>
    </source>
</reference>
<evidence type="ECO:0000256" key="4">
    <source>
        <dbReference type="ARBA" id="ARBA00023008"/>
    </source>
</evidence>
<evidence type="ECO:0000256" key="1">
    <source>
        <dbReference type="ARBA" id="ARBA00010609"/>
    </source>
</evidence>
<dbReference type="PANTHER" id="PTHR11709:SF511">
    <property type="entry name" value="LACCASE"/>
    <property type="match status" value="1"/>
</dbReference>
<evidence type="ECO:0000256" key="3">
    <source>
        <dbReference type="ARBA" id="ARBA00023002"/>
    </source>
</evidence>
<dbReference type="Pfam" id="PF00394">
    <property type="entry name" value="Cu-oxidase"/>
    <property type="match status" value="1"/>
</dbReference>
<dbReference type="FunFam" id="2.60.40.420:FF:000045">
    <property type="entry name" value="Laccase 2"/>
    <property type="match status" value="1"/>
</dbReference>
<dbReference type="Pfam" id="PF07732">
    <property type="entry name" value="Cu-oxidase_3"/>
    <property type="match status" value="1"/>
</dbReference>
<accession>A0A2S0X9L1</accession>
<keyword evidence="5" id="KW-1015">Disulfide bond</keyword>
<evidence type="ECO:0000259" key="10">
    <source>
        <dbReference type="Pfam" id="PF07732"/>
    </source>
</evidence>